<dbReference type="EMBL" id="JH687836">
    <property type="protein sequence ID" value="EJD37695.1"/>
    <property type="molecule type" value="Genomic_DNA"/>
</dbReference>
<proteinExistence type="predicted"/>
<accession>J0DB25</accession>
<reference evidence="2" key="1">
    <citation type="journal article" date="2012" name="Science">
        <title>The Paleozoic origin of enzymatic lignin decomposition reconstructed from 31 fungal genomes.</title>
        <authorList>
            <person name="Floudas D."/>
            <person name="Binder M."/>
            <person name="Riley R."/>
            <person name="Barry K."/>
            <person name="Blanchette R.A."/>
            <person name="Henrissat B."/>
            <person name="Martinez A.T."/>
            <person name="Otillar R."/>
            <person name="Spatafora J.W."/>
            <person name="Yadav J.S."/>
            <person name="Aerts A."/>
            <person name="Benoit I."/>
            <person name="Boyd A."/>
            <person name="Carlson A."/>
            <person name="Copeland A."/>
            <person name="Coutinho P.M."/>
            <person name="de Vries R.P."/>
            <person name="Ferreira P."/>
            <person name="Findley K."/>
            <person name="Foster B."/>
            <person name="Gaskell J."/>
            <person name="Glotzer D."/>
            <person name="Gorecki P."/>
            <person name="Heitman J."/>
            <person name="Hesse C."/>
            <person name="Hori C."/>
            <person name="Igarashi K."/>
            <person name="Jurgens J.A."/>
            <person name="Kallen N."/>
            <person name="Kersten P."/>
            <person name="Kohler A."/>
            <person name="Kuees U."/>
            <person name="Kumar T.K.A."/>
            <person name="Kuo A."/>
            <person name="LaButti K."/>
            <person name="Larrondo L.F."/>
            <person name="Lindquist E."/>
            <person name="Ling A."/>
            <person name="Lombard V."/>
            <person name="Lucas S."/>
            <person name="Lundell T."/>
            <person name="Martin R."/>
            <person name="McLaughlin D.J."/>
            <person name="Morgenstern I."/>
            <person name="Morin E."/>
            <person name="Murat C."/>
            <person name="Nagy L.G."/>
            <person name="Nolan M."/>
            <person name="Ohm R.A."/>
            <person name="Patyshakuliyeva A."/>
            <person name="Rokas A."/>
            <person name="Ruiz-Duenas F.J."/>
            <person name="Sabat G."/>
            <person name="Salamov A."/>
            <person name="Samejima M."/>
            <person name="Schmutz J."/>
            <person name="Slot J.C."/>
            <person name="St John F."/>
            <person name="Stenlid J."/>
            <person name="Sun H."/>
            <person name="Sun S."/>
            <person name="Syed K."/>
            <person name="Tsang A."/>
            <person name="Wiebenga A."/>
            <person name="Young D."/>
            <person name="Pisabarro A."/>
            <person name="Eastwood D.C."/>
            <person name="Martin F."/>
            <person name="Cullen D."/>
            <person name="Grigoriev I.V."/>
            <person name="Hibbett D.S."/>
        </authorList>
    </citation>
    <scope>NUCLEOTIDE SEQUENCE [LARGE SCALE GENOMIC DNA]</scope>
    <source>
        <strain evidence="2">TFB10046</strain>
    </source>
</reference>
<dbReference type="AlphaFoldDB" id="J0DB25"/>
<dbReference type="OrthoDB" id="3238622at2759"/>
<organism evidence="1 2">
    <name type="scientific">Auricularia subglabra (strain TFB-10046 / SS5)</name>
    <name type="common">White-rot fungus</name>
    <name type="synonym">Auricularia delicata (strain TFB10046)</name>
    <dbReference type="NCBI Taxonomy" id="717982"/>
    <lineage>
        <taxon>Eukaryota</taxon>
        <taxon>Fungi</taxon>
        <taxon>Dikarya</taxon>
        <taxon>Basidiomycota</taxon>
        <taxon>Agaricomycotina</taxon>
        <taxon>Agaricomycetes</taxon>
        <taxon>Auriculariales</taxon>
        <taxon>Auriculariaceae</taxon>
        <taxon>Auricularia</taxon>
    </lineage>
</organism>
<sequence length="277" mass="30594">MANSGADANATAPLHRYFTEGDIELVPADRSCCFRMRSSTLRRTSQFFADMFASAQPDGAQISLSEDRETVETLLAIVSGLSLPVDKLGDLDRLERLAYAAEKYEMRIALDLVRLMLQTTHMQRPEFALRRHVLVEHFSWDDLADEALLAALDVDLESAPLPPTLGVRDVARLVSLRERRVKAFVEGVDGTLRRACTCPLSVCSDPTGSRWAAFKQSMVLAILTKPSGASVLSADNGPVVVGFLGVTCSSRHTGRRYLWEEMELEIRALIARLPSTL</sequence>
<evidence type="ECO:0000313" key="2">
    <source>
        <dbReference type="Proteomes" id="UP000006514"/>
    </source>
</evidence>
<name>J0DB25_AURST</name>
<keyword evidence="2" id="KW-1185">Reference proteome</keyword>
<gene>
    <name evidence="1" type="ORF">AURDEDRAFT_154270</name>
</gene>
<dbReference type="KEGG" id="adl:AURDEDRAFT_154270"/>
<evidence type="ECO:0000313" key="1">
    <source>
        <dbReference type="EMBL" id="EJD37695.1"/>
    </source>
</evidence>
<evidence type="ECO:0008006" key="3">
    <source>
        <dbReference type="Google" id="ProtNLM"/>
    </source>
</evidence>
<dbReference type="InParanoid" id="J0DB25"/>
<protein>
    <recommendedName>
        <fullName evidence="3">BTB domain-containing protein</fullName>
    </recommendedName>
</protein>
<dbReference type="Proteomes" id="UP000006514">
    <property type="component" value="Unassembled WGS sequence"/>
</dbReference>